<dbReference type="Proteomes" id="UP000297982">
    <property type="component" value="Unassembled WGS sequence"/>
</dbReference>
<name>A0A4Z0H078_9BACI</name>
<keyword evidence="2" id="KW-1185">Reference proteome</keyword>
<proteinExistence type="predicted"/>
<dbReference type="AlphaFoldDB" id="A0A4Z0H078"/>
<evidence type="ECO:0000313" key="1">
    <source>
        <dbReference type="EMBL" id="TGB03843.1"/>
    </source>
</evidence>
<dbReference type="InterPro" id="IPR018540">
    <property type="entry name" value="Spo0E-like"/>
</dbReference>
<dbReference type="Pfam" id="PF09388">
    <property type="entry name" value="SpoOE-like"/>
    <property type="match status" value="1"/>
</dbReference>
<dbReference type="InterPro" id="IPR037208">
    <property type="entry name" value="Spo0E-like_sf"/>
</dbReference>
<dbReference type="Gene3D" id="4.10.280.10">
    <property type="entry name" value="Helix-loop-helix DNA-binding domain"/>
    <property type="match status" value="1"/>
</dbReference>
<dbReference type="GO" id="GO:0043937">
    <property type="term" value="P:regulation of sporulation"/>
    <property type="evidence" value="ECO:0007669"/>
    <property type="project" value="InterPro"/>
</dbReference>
<dbReference type="SUPFAM" id="SSF140500">
    <property type="entry name" value="BAS1536-like"/>
    <property type="match status" value="1"/>
</dbReference>
<dbReference type="EMBL" id="SRJC01000001">
    <property type="protein sequence ID" value="TGB03843.1"/>
    <property type="molecule type" value="Genomic_DNA"/>
</dbReference>
<reference evidence="1 2" key="1">
    <citation type="journal article" date="2003" name="Int. J. Syst. Evol. Microbiol.">
        <title>Halobacillus salinus sp. nov., isolated from a salt lake on the coast of the East Sea in Korea.</title>
        <authorList>
            <person name="Yoon J.H."/>
            <person name="Kang K.H."/>
            <person name="Park Y.H."/>
        </authorList>
    </citation>
    <scope>NUCLEOTIDE SEQUENCE [LARGE SCALE GENOMIC DNA]</scope>
    <source>
        <strain evidence="1 2">HSL-3</strain>
    </source>
</reference>
<organism evidence="1 2">
    <name type="scientific">Halobacillus salinus</name>
    <dbReference type="NCBI Taxonomy" id="192814"/>
    <lineage>
        <taxon>Bacteria</taxon>
        <taxon>Bacillati</taxon>
        <taxon>Bacillota</taxon>
        <taxon>Bacilli</taxon>
        <taxon>Bacillales</taxon>
        <taxon>Bacillaceae</taxon>
        <taxon>Halobacillus</taxon>
    </lineage>
</organism>
<comment type="caution">
    <text evidence="1">The sequence shown here is derived from an EMBL/GenBank/DDBJ whole genome shotgun (WGS) entry which is preliminary data.</text>
</comment>
<dbReference type="GO" id="GO:0046983">
    <property type="term" value="F:protein dimerization activity"/>
    <property type="evidence" value="ECO:0007669"/>
    <property type="project" value="InterPro"/>
</dbReference>
<dbReference type="InterPro" id="IPR036638">
    <property type="entry name" value="HLH_DNA-bd_sf"/>
</dbReference>
<gene>
    <name evidence="1" type="ORF">E4663_02205</name>
</gene>
<dbReference type="RefSeq" id="WP_079480856.1">
    <property type="nucleotide sequence ID" value="NZ_FVYZ01000004.1"/>
</dbReference>
<dbReference type="STRING" id="192814.GCA_900166575_00754"/>
<evidence type="ECO:0000313" key="2">
    <source>
        <dbReference type="Proteomes" id="UP000297982"/>
    </source>
</evidence>
<accession>A0A4Z0H078</accession>
<protein>
    <submittedName>
        <fullName evidence="1">Aspartyl-phosphate phosphatase Spo0E family protein</fullName>
    </submittedName>
</protein>
<sequence length="52" mass="6256">MSDKKQLEEQIEQLRLRMYQIYEENPEDDRLLQVSQDLDVLLNEFSKKGPTT</sequence>